<dbReference type="NCBIfam" id="NF033511">
    <property type="entry name" value="metallo_CpaA"/>
    <property type="match status" value="1"/>
</dbReference>
<accession>A0A009SSC1</accession>
<dbReference type="Gene3D" id="2.60.120.1230">
    <property type="match status" value="4"/>
</dbReference>
<dbReference type="SUPFAM" id="SSF55486">
    <property type="entry name" value="Metalloproteases ('zincins'), catalytic domain"/>
    <property type="match status" value="1"/>
</dbReference>
<reference evidence="3 4" key="1">
    <citation type="submission" date="2014-02" db="EMBL/GenBank/DDBJ databases">
        <title>Comparative genomics and transcriptomics to identify genetic mechanisms underlying the emergence of carbapenem resistant Acinetobacter baumannii (CRAb).</title>
        <authorList>
            <person name="Harris A.D."/>
            <person name="Johnson K.J."/>
            <person name="George J."/>
            <person name="Shefchek K."/>
            <person name="Daugherty S.C."/>
            <person name="Parankush S."/>
            <person name="Sadzewicz L."/>
            <person name="Tallon L."/>
            <person name="Sengamalay N."/>
            <person name="Hazen T.H."/>
            <person name="Rasko D.A."/>
        </authorList>
    </citation>
    <scope>NUCLEOTIDE SEQUENCE [LARGE SCALE GENOMIC DNA]</scope>
    <source>
        <strain evidence="3 4">99063</strain>
    </source>
</reference>
<feature type="domain" description="Metalloprotease StcE beta-sandwich" evidence="2">
    <location>
        <begin position="136"/>
        <end position="208"/>
    </location>
</feature>
<feature type="chain" id="PRO_5001451338" evidence="1">
    <location>
        <begin position="23"/>
        <end position="593"/>
    </location>
</feature>
<dbReference type="AlphaFoldDB" id="A0A009SSC1"/>
<feature type="signal peptide" evidence="1">
    <location>
        <begin position="1"/>
        <end position="22"/>
    </location>
</feature>
<protein>
    <submittedName>
        <fullName evidence="3">Metallo-peptidase M12B Reprolysin-like family protein</fullName>
    </submittedName>
</protein>
<dbReference type="Gene3D" id="3.40.390.10">
    <property type="entry name" value="Collagenase (Catalytic Domain)"/>
    <property type="match status" value="1"/>
</dbReference>
<proteinExistence type="predicted"/>
<comment type="caution">
    <text evidence="3">The sequence shown here is derived from an EMBL/GenBank/DDBJ whole genome shotgun (WGS) entry which is preliminary data.</text>
</comment>
<dbReference type="Pfam" id="PF20944">
    <property type="entry name" value="StcE_b-sandwich"/>
    <property type="match status" value="4"/>
</dbReference>
<evidence type="ECO:0000256" key="1">
    <source>
        <dbReference type="SAM" id="SignalP"/>
    </source>
</evidence>
<dbReference type="EMBL" id="JEXJ01000049">
    <property type="protein sequence ID" value="EXC49692.1"/>
    <property type="molecule type" value="Genomic_DNA"/>
</dbReference>
<dbReference type="InterPro" id="IPR024079">
    <property type="entry name" value="MetalloPept_cat_dom_sf"/>
</dbReference>
<keyword evidence="1" id="KW-0732">Signal</keyword>
<dbReference type="PATRIC" id="fig|1310630.3.peg.2699"/>
<gene>
    <name evidence="3" type="ORF">J529_2761</name>
</gene>
<dbReference type="RefSeq" id="WP_001009666.1">
    <property type="nucleotide sequence ID" value="NZ_JEXJ01000049.1"/>
</dbReference>
<dbReference type="InterPro" id="IPR048990">
    <property type="entry name" value="StcE_b-sandwich"/>
</dbReference>
<organism evidence="3 4">
    <name type="scientific">Acinetobacter baumannii 99063</name>
    <dbReference type="NCBI Taxonomy" id="1310630"/>
    <lineage>
        <taxon>Bacteria</taxon>
        <taxon>Pseudomonadati</taxon>
        <taxon>Pseudomonadota</taxon>
        <taxon>Gammaproteobacteria</taxon>
        <taxon>Moraxellales</taxon>
        <taxon>Moraxellaceae</taxon>
        <taxon>Acinetobacter</taxon>
        <taxon>Acinetobacter calcoaceticus/baumannii complex</taxon>
    </lineage>
</organism>
<name>A0A009SSC1_ACIBA</name>
<evidence type="ECO:0000259" key="2">
    <source>
        <dbReference type="Pfam" id="PF20944"/>
    </source>
</evidence>
<sequence length="593" mass="64319">MNFKLKTSLIIGAIVASSLVYAATVLSPNQNNNSGSIPSGYSDLEFNLANGNWVKNLTLPTSANNLDKITIRSSAAYSSYLDTSNTNIPLEVLKINSGDVYQFIFNSSQNKWIAQLATVSPTNGATYEVVPLTTASMQKVLIQNDKWAQTIALPSDVRDGTTVQVVSTASASSDIDKTNLLFPSSFILKNGSEYWFKYYSALGKWVPEYIKPQKLNVQQIGTSLATVNSPLTEISFGDGNWVSNFTLPTTASDRDRIIIKSTATWSAKINNTNINSQATLTLKTGDQYEFMYVSDKGYWQLISSPTKVIDSAATIPATLPNMTQPTLKVKLSTSNWQPTLQLPAKAQVGDKVVIVSNASADTYINAANGLSTAIKNGENRRFIYTAQGWTVDSYTIDMLLVSSPEVNSILGESAAKLRMIEGVNLTNLTSENSNARFYLRDVGYLTYKIPAATLKEAISTGRDDTTVQNERKRVLADGVYYQGNEPGDGGCGWAWINASAYNMIGANDIAGCSFAAMRHEVGHNLGLYHNGSTNIGSGFAHPLGSTAMGGNNINFYSSPYLYNPKYGVRLGVDGKIDAVSVINLNAQKISLYN</sequence>
<evidence type="ECO:0000313" key="3">
    <source>
        <dbReference type="EMBL" id="EXC49692.1"/>
    </source>
</evidence>
<dbReference type="GO" id="GO:0008237">
    <property type="term" value="F:metallopeptidase activity"/>
    <property type="evidence" value="ECO:0007669"/>
    <property type="project" value="InterPro"/>
</dbReference>
<feature type="domain" description="Metalloprotease StcE beta-sandwich" evidence="2">
    <location>
        <begin position="229"/>
        <end position="303"/>
    </location>
</feature>
<feature type="domain" description="Metalloprotease StcE beta-sandwich" evidence="2">
    <location>
        <begin position="324"/>
        <end position="393"/>
    </location>
</feature>
<feature type="domain" description="Metalloprotease StcE beta-sandwich" evidence="2">
    <location>
        <begin position="45"/>
        <end position="115"/>
    </location>
</feature>
<dbReference type="Proteomes" id="UP000020735">
    <property type="component" value="Unassembled WGS sequence"/>
</dbReference>
<evidence type="ECO:0000313" key="4">
    <source>
        <dbReference type="Proteomes" id="UP000020735"/>
    </source>
</evidence>
<dbReference type="Pfam" id="PF13582">
    <property type="entry name" value="Reprolysin_3"/>
    <property type="match status" value="1"/>
</dbReference>